<accession>A0A379Y3Q1</accession>
<proteinExistence type="predicted"/>
<gene>
    <name evidence="1" type="ORF">NCTC5798_06301</name>
</gene>
<dbReference type="EMBL" id="UGXK01000002">
    <property type="protein sequence ID" value="SUI40308.1"/>
    <property type="molecule type" value="Genomic_DNA"/>
</dbReference>
<sequence>MSVNTETQSVQGKTTVLEDAPTSGVYASLFEKINLNPVSRLSDITEYQDDSVMAMPRQMSE</sequence>
<dbReference type="Proteomes" id="UP000255534">
    <property type="component" value="Unassembled WGS sequence"/>
</dbReference>
<evidence type="ECO:0000313" key="2">
    <source>
        <dbReference type="Proteomes" id="UP000255534"/>
    </source>
</evidence>
<organism evidence="1 2">
    <name type="scientific">Salmonella enterica I</name>
    <dbReference type="NCBI Taxonomy" id="59201"/>
    <lineage>
        <taxon>Bacteria</taxon>
        <taxon>Pseudomonadati</taxon>
        <taxon>Pseudomonadota</taxon>
        <taxon>Gammaproteobacteria</taxon>
        <taxon>Enterobacterales</taxon>
        <taxon>Enterobacteriaceae</taxon>
        <taxon>Salmonella</taxon>
    </lineage>
</organism>
<reference evidence="1 2" key="1">
    <citation type="submission" date="2018-06" db="EMBL/GenBank/DDBJ databases">
        <authorList>
            <consortium name="Pathogen Informatics"/>
            <person name="Doyle S."/>
        </authorList>
    </citation>
    <scope>NUCLEOTIDE SEQUENCE [LARGE SCALE GENOMIC DNA]</scope>
    <source>
        <strain evidence="1 2">NCTC5798</strain>
    </source>
</reference>
<dbReference type="AlphaFoldDB" id="A0A379Y3Q1"/>
<protein>
    <submittedName>
        <fullName evidence="1">Uncharacterized protein</fullName>
    </submittedName>
</protein>
<name>A0A379Y3Q1_SALET</name>
<evidence type="ECO:0000313" key="1">
    <source>
        <dbReference type="EMBL" id="SUI40308.1"/>
    </source>
</evidence>